<dbReference type="InterPro" id="IPR046449">
    <property type="entry name" value="DEGP_PDZ_sf"/>
</dbReference>
<keyword evidence="3" id="KW-0720">Serine protease</keyword>
<organism evidence="5">
    <name type="scientific">marine metagenome</name>
    <dbReference type="NCBI Taxonomy" id="408172"/>
    <lineage>
        <taxon>unclassified sequences</taxon>
        <taxon>metagenomes</taxon>
        <taxon>ecological metagenomes</taxon>
    </lineage>
</organism>
<dbReference type="Pfam" id="PF17815">
    <property type="entry name" value="PDZ_3"/>
    <property type="match status" value="1"/>
</dbReference>
<dbReference type="InterPro" id="IPR041517">
    <property type="entry name" value="DEGP_PDZ"/>
</dbReference>
<gene>
    <name evidence="5" type="ORF">METZ01_LOCUS306342</name>
</gene>
<name>A0A382MYT6_9ZZZZ</name>
<dbReference type="PANTHER" id="PTHR45980:SF9">
    <property type="entry name" value="PROTEASE DO-LIKE 10, MITOCHONDRIAL-RELATED"/>
    <property type="match status" value="1"/>
</dbReference>
<evidence type="ECO:0000256" key="3">
    <source>
        <dbReference type="ARBA" id="ARBA00022825"/>
    </source>
</evidence>
<protein>
    <recommendedName>
        <fullName evidence="4">Protease Do-like PDZ domain-containing protein</fullName>
    </recommendedName>
</protein>
<keyword evidence="1" id="KW-0645">Protease</keyword>
<sequence>MENLQITLKPPPFSSELRNTYDVLPEYLIVGGLVLIALNRDYLHSEGKQTPELAYEHWYREIEEPHTRRDQVVVVSRVLPASVNSGYSGLRHFVVHSLNGQAVMSLRHLMQMMEKLPTDTEFLVFESDWEPLPLVLDYHQSLETHQEVLNIYGISKDRRFHEPGGSEG</sequence>
<proteinExistence type="predicted"/>
<evidence type="ECO:0000313" key="5">
    <source>
        <dbReference type="EMBL" id="SVC53488.1"/>
    </source>
</evidence>
<dbReference type="GO" id="GO:0004252">
    <property type="term" value="F:serine-type endopeptidase activity"/>
    <property type="evidence" value="ECO:0007669"/>
    <property type="project" value="TreeGrafter"/>
</dbReference>
<feature type="domain" description="Protease Do-like PDZ" evidence="4">
    <location>
        <begin position="19"/>
        <end position="158"/>
    </location>
</feature>
<evidence type="ECO:0000259" key="4">
    <source>
        <dbReference type="Pfam" id="PF17815"/>
    </source>
</evidence>
<dbReference type="Gene3D" id="3.20.190.20">
    <property type="match status" value="1"/>
</dbReference>
<dbReference type="AlphaFoldDB" id="A0A382MYT6"/>
<evidence type="ECO:0000256" key="1">
    <source>
        <dbReference type="ARBA" id="ARBA00022670"/>
    </source>
</evidence>
<evidence type="ECO:0000256" key="2">
    <source>
        <dbReference type="ARBA" id="ARBA00022801"/>
    </source>
</evidence>
<reference evidence="5" key="1">
    <citation type="submission" date="2018-05" db="EMBL/GenBank/DDBJ databases">
        <authorList>
            <person name="Lanie J.A."/>
            <person name="Ng W.-L."/>
            <person name="Kazmierczak K.M."/>
            <person name="Andrzejewski T.M."/>
            <person name="Davidsen T.M."/>
            <person name="Wayne K.J."/>
            <person name="Tettelin H."/>
            <person name="Glass J.I."/>
            <person name="Rusch D."/>
            <person name="Podicherti R."/>
            <person name="Tsui H.-C.T."/>
            <person name="Winkler M.E."/>
        </authorList>
    </citation>
    <scope>NUCLEOTIDE SEQUENCE</scope>
</reference>
<accession>A0A382MYT6</accession>
<dbReference type="GO" id="GO:0006508">
    <property type="term" value="P:proteolysis"/>
    <property type="evidence" value="ECO:0007669"/>
    <property type="project" value="UniProtKB-KW"/>
</dbReference>
<dbReference type="EMBL" id="UINC01096529">
    <property type="protein sequence ID" value="SVC53488.1"/>
    <property type="molecule type" value="Genomic_DNA"/>
</dbReference>
<dbReference type="PANTHER" id="PTHR45980">
    <property type="match status" value="1"/>
</dbReference>
<keyword evidence="2" id="KW-0378">Hydrolase</keyword>